<dbReference type="EMBL" id="BSEC01000001">
    <property type="protein sequence ID" value="GLI93231.1"/>
    <property type="molecule type" value="Genomic_DNA"/>
</dbReference>
<dbReference type="PANTHER" id="PTHR43304:SF1">
    <property type="entry name" value="PAC DOMAIN-CONTAINING PROTEIN"/>
    <property type="match status" value="1"/>
</dbReference>
<name>A0A9W6LS99_9HYPH</name>
<accession>A0A9W6LS99</accession>
<reference evidence="7" key="1">
    <citation type="journal article" date="2023" name="Int. J. Syst. Evol. Microbiol.">
        <title>Methylocystis iwaonis sp. nov., a type II methane-oxidizing bacterium from surface soil of a rice paddy field in Japan, and emended description of the genus Methylocystis (ex Whittenbury et al. 1970) Bowman et al. 1993.</title>
        <authorList>
            <person name="Kaise H."/>
            <person name="Sawadogo J.B."/>
            <person name="Alam M.S."/>
            <person name="Ueno C."/>
            <person name="Dianou D."/>
            <person name="Shinjo R."/>
            <person name="Asakawa S."/>
        </authorList>
    </citation>
    <scope>NUCLEOTIDE SEQUENCE</scope>
    <source>
        <strain evidence="7">LMG27198</strain>
    </source>
</reference>
<dbReference type="PROSITE" id="PS50113">
    <property type="entry name" value="PAC"/>
    <property type="match status" value="1"/>
</dbReference>
<sequence>MEKVARVDAMQKSSEALAGSSAVGGRVAASESQAARQAENFARAQELGQIGWWRLDTALDVLTWSEENYRIFGAPCGAPQSYQTFLEHVHPDDRGAVDESWAAALAGAPYDIEHRIIANGAVKWVREKAVLEFDGKGVLLGAFGITQDITEQKRSSTRCNGACAGTNF</sequence>
<dbReference type="NCBIfam" id="TIGR00229">
    <property type="entry name" value="sensory_box"/>
    <property type="match status" value="1"/>
</dbReference>
<evidence type="ECO:0000313" key="7">
    <source>
        <dbReference type="EMBL" id="GLI93231.1"/>
    </source>
</evidence>
<gene>
    <name evidence="7" type="ORF">LMG27198_22230</name>
</gene>
<evidence type="ECO:0000259" key="6">
    <source>
        <dbReference type="PROSITE" id="PS50113"/>
    </source>
</evidence>
<evidence type="ECO:0000256" key="1">
    <source>
        <dbReference type="ARBA" id="ARBA00000085"/>
    </source>
</evidence>
<evidence type="ECO:0000256" key="2">
    <source>
        <dbReference type="ARBA" id="ARBA00012438"/>
    </source>
</evidence>
<dbReference type="Pfam" id="PF08447">
    <property type="entry name" value="PAS_3"/>
    <property type="match status" value="1"/>
</dbReference>
<dbReference type="CDD" id="cd00130">
    <property type="entry name" value="PAS"/>
    <property type="match status" value="1"/>
</dbReference>
<evidence type="ECO:0000256" key="3">
    <source>
        <dbReference type="ARBA" id="ARBA00022553"/>
    </source>
</evidence>
<dbReference type="PANTHER" id="PTHR43304">
    <property type="entry name" value="PHYTOCHROME-LIKE PROTEIN CPH1"/>
    <property type="match status" value="1"/>
</dbReference>
<evidence type="ECO:0000313" key="8">
    <source>
        <dbReference type="Proteomes" id="UP001144323"/>
    </source>
</evidence>
<dbReference type="EC" id="2.7.13.3" evidence="2"/>
<organism evidence="7 8">
    <name type="scientific">Methylocystis echinoides</name>
    <dbReference type="NCBI Taxonomy" id="29468"/>
    <lineage>
        <taxon>Bacteria</taxon>
        <taxon>Pseudomonadati</taxon>
        <taxon>Pseudomonadota</taxon>
        <taxon>Alphaproteobacteria</taxon>
        <taxon>Hyphomicrobiales</taxon>
        <taxon>Methylocystaceae</taxon>
        <taxon>Methylocystis</taxon>
    </lineage>
</organism>
<dbReference type="InterPro" id="IPR052162">
    <property type="entry name" value="Sensor_kinase/Photoreceptor"/>
</dbReference>
<keyword evidence="8" id="KW-1185">Reference proteome</keyword>
<dbReference type="GO" id="GO:0004673">
    <property type="term" value="F:protein histidine kinase activity"/>
    <property type="evidence" value="ECO:0007669"/>
    <property type="project" value="UniProtKB-EC"/>
</dbReference>
<dbReference type="AlphaFoldDB" id="A0A9W6LS99"/>
<dbReference type="InterPro" id="IPR000014">
    <property type="entry name" value="PAS"/>
</dbReference>
<keyword evidence="3" id="KW-0597">Phosphoprotein</keyword>
<keyword evidence="4" id="KW-0808">Transferase</keyword>
<dbReference type="Proteomes" id="UP001144323">
    <property type="component" value="Unassembled WGS sequence"/>
</dbReference>
<feature type="domain" description="PAC" evidence="6">
    <location>
        <begin position="108"/>
        <end position="161"/>
    </location>
</feature>
<dbReference type="SUPFAM" id="SSF55785">
    <property type="entry name" value="PYP-like sensor domain (PAS domain)"/>
    <property type="match status" value="1"/>
</dbReference>
<dbReference type="InterPro" id="IPR000700">
    <property type="entry name" value="PAS-assoc_C"/>
</dbReference>
<evidence type="ECO:0000256" key="4">
    <source>
        <dbReference type="ARBA" id="ARBA00022679"/>
    </source>
</evidence>
<dbReference type="InterPro" id="IPR013655">
    <property type="entry name" value="PAS_fold_3"/>
</dbReference>
<keyword evidence="5" id="KW-0418">Kinase</keyword>
<dbReference type="Gene3D" id="3.30.450.20">
    <property type="entry name" value="PAS domain"/>
    <property type="match status" value="1"/>
</dbReference>
<comment type="catalytic activity">
    <reaction evidence="1">
        <text>ATP + protein L-histidine = ADP + protein N-phospho-L-histidine.</text>
        <dbReference type="EC" id="2.7.13.3"/>
    </reaction>
</comment>
<evidence type="ECO:0000256" key="5">
    <source>
        <dbReference type="ARBA" id="ARBA00022777"/>
    </source>
</evidence>
<comment type="caution">
    <text evidence="7">The sequence shown here is derived from an EMBL/GenBank/DDBJ whole genome shotgun (WGS) entry which is preliminary data.</text>
</comment>
<dbReference type="Gene3D" id="2.10.70.100">
    <property type="match status" value="1"/>
</dbReference>
<dbReference type="InterPro" id="IPR035965">
    <property type="entry name" value="PAS-like_dom_sf"/>
</dbReference>
<protein>
    <recommendedName>
        <fullName evidence="2">histidine kinase</fullName>
        <ecNumber evidence="2">2.7.13.3</ecNumber>
    </recommendedName>
</protein>
<proteinExistence type="predicted"/>